<keyword evidence="11" id="KW-1185">Reference proteome</keyword>
<feature type="domain" description="4Fe-4S ferredoxin-type" evidence="9">
    <location>
        <begin position="31"/>
        <end position="59"/>
    </location>
</feature>
<keyword evidence="7" id="KW-0411">Iron-sulfur</keyword>
<dbReference type="PROSITE" id="PS00198">
    <property type="entry name" value="4FE4S_FER_1"/>
    <property type="match status" value="1"/>
</dbReference>
<proteinExistence type="predicted"/>
<evidence type="ECO:0000313" key="10">
    <source>
        <dbReference type="EMBL" id="KLU66304.1"/>
    </source>
</evidence>
<evidence type="ECO:0000256" key="7">
    <source>
        <dbReference type="ARBA" id="ARBA00023014"/>
    </source>
</evidence>
<evidence type="ECO:0000256" key="6">
    <source>
        <dbReference type="ARBA" id="ARBA00023004"/>
    </source>
</evidence>
<dbReference type="Proteomes" id="UP000036356">
    <property type="component" value="Unassembled WGS sequence"/>
</dbReference>
<gene>
    <name evidence="10" type="primary">rsxB_5</name>
    <name evidence="10" type="ORF">DEAC_c17030</name>
</gene>
<sequence length="102" mass="10926">MSVTILKHCPGCGKCVRPGVCPTNAIAINDGKAVIGEGCIECGLCISACPIGLIKAEKKPAEVKKSDGLKEPEEIKEPKYQEDLSTEQNREEEQHEQTSTGS</sequence>
<evidence type="ECO:0000256" key="4">
    <source>
        <dbReference type="ARBA" id="ARBA00022485"/>
    </source>
</evidence>
<dbReference type="STRING" id="476652.DEAC_c17030"/>
<feature type="domain" description="4Fe-4S ferredoxin-type" evidence="9">
    <location>
        <begin position="1"/>
        <end position="30"/>
    </location>
</feature>
<reference evidence="10 11" key="1">
    <citation type="submission" date="2015-06" db="EMBL/GenBank/DDBJ databases">
        <title>Draft genome of the moderately acidophilic sulfate reducer Candidatus Desulfosporosinus acididurans strain M1.</title>
        <authorList>
            <person name="Poehlein A."/>
            <person name="Petzsch P."/>
            <person name="Johnson B.D."/>
            <person name="Schloemann M."/>
            <person name="Daniel R."/>
            <person name="Muehling M."/>
        </authorList>
    </citation>
    <scope>NUCLEOTIDE SEQUENCE [LARGE SCALE GENOMIC DNA]</scope>
    <source>
        <strain evidence="10 11">M1</strain>
    </source>
</reference>
<evidence type="ECO:0000313" key="11">
    <source>
        <dbReference type="Proteomes" id="UP000036356"/>
    </source>
</evidence>
<dbReference type="PANTHER" id="PTHR24960:SF79">
    <property type="entry name" value="PHOTOSYSTEM I IRON-SULFUR CENTER"/>
    <property type="match status" value="1"/>
</dbReference>
<dbReference type="InterPro" id="IPR017896">
    <property type="entry name" value="4Fe4S_Fe-S-bd"/>
</dbReference>
<dbReference type="PATRIC" id="fig|476652.3.peg.1760"/>
<feature type="region of interest" description="Disordered" evidence="8">
    <location>
        <begin position="59"/>
        <end position="102"/>
    </location>
</feature>
<dbReference type="GO" id="GO:0046872">
    <property type="term" value="F:metal ion binding"/>
    <property type="evidence" value="ECO:0007669"/>
    <property type="project" value="UniProtKB-KW"/>
</dbReference>
<dbReference type="RefSeq" id="WP_047809586.1">
    <property type="nucleotide sequence ID" value="NZ_LDZY01000005.1"/>
</dbReference>
<keyword evidence="6" id="KW-0408">Iron</keyword>
<dbReference type="InterPro" id="IPR057431">
    <property type="entry name" value="LdpA_Fe-S-bd"/>
</dbReference>
<protein>
    <recommendedName>
        <fullName evidence="3">Ferredoxin</fullName>
    </recommendedName>
</protein>
<dbReference type="GO" id="GO:0051539">
    <property type="term" value="F:4 iron, 4 sulfur cluster binding"/>
    <property type="evidence" value="ECO:0007669"/>
    <property type="project" value="UniProtKB-KW"/>
</dbReference>
<dbReference type="PANTHER" id="PTHR24960">
    <property type="entry name" value="PHOTOSYSTEM I IRON-SULFUR CENTER-RELATED"/>
    <property type="match status" value="1"/>
</dbReference>
<dbReference type="EMBL" id="LDZY01000005">
    <property type="protein sequence ID" value="KLU66304.1"/>
    <property type="molecule type" value="Genomic_DNA"/>
</dbReference>
<accession>A0A0J1FS45</accession>
<evidence type="ECO:0000256" key="5">
    <source>
        <dbReference type="ARBA" id="ARBA00022723"/>
    </source>
</evidence>
<dbReference type="PROSITE" id="PS51379">
    <property type="entry name" value="4FE4S_FER_2"/>
    <property type="match status" value="2"/>
</dbReference>
<evidence type="ECO:0000256" key="8">
    <source>
        <dbReference type="SAM" id="MobiDB-lite"/>
    </source>
</evidence>
<name>A0A0J1FS45_9FIRM</name>
<evidence type="ECO:0000259" key="9">
    <source>
        <dbReference type="PROSITE" id="PS51379"/>
    </source>
</evidence>
<dbReference type="Pfam" id="PF25160">
    <property type="entry name" value="LdpA_Fe-S-bd"/>
    <property type="match status" value="1"/>
</dbReference>
<dbReference type="SUPFAM" id="SSF54862">
    <property type="entry name" value="4Fe-4S ferredoxins"/>
    <property type="match status" value="1"/>
</dbReference>
<comment type="caution">
    <text evidence="10">The sequence shown here is derived from an EMBL/GenBank/DDBJ whole genome shotgun (WGS) entry which is preliminary data.</text>
</comment>
<evidence type="ECO:0000256" key="1">
    <source>
        <dbReference type="ARBA" id="ARBA00001966"/>
    </source>
</evidence>
<keyword evidence="5" id="KW-0479">Metal-binding</keyword>
<dbReference type="Gene3D" id="3.30.70.20">
    <property type="match status" value="1"/>
</dbReference>
<evidence type="ECO:0000256" key="2">
    <source>
        <dbReference type="ARBA" id="ARBA00003532"/>
    </source>
</evidence>
<evidence type="ECO:0000256" key="3">
    <source>
        <dbReference type="ARBA" id="ARBA00013529"/>
    </source>
</evidence>
<comment type="cofactor">
    <cofactor evidence="1">
        <name>[4Fe-4S] cluster</name>
        <dbReference type="ChEBI" id="CHEBI:49883"/>
    </cofactor>
</comment>
<dbReference type="InterPro" id="IPR017900">
    <property type="entry name" value="4Fe4S_Fe_S_CS"/>
</dbReference>
<comment type="function">
    <text evidence="2">Ferredoxins are iron-sulfur proteins that transfer electrons in a wide variety of metabolic reactions.</text>
</comment>
<dbReference type="InterPro" id="IPR050157">
    <property type="entry name" value="PSI_iron-sulfur_center"/>
</dbReference>
<dbReference type="AlphaFoldDB" id="A0A0J1FS45"/>
<keyword evidence="4" id="KW-0004">4Fe-4S</keyword>
<feature type="compositionally biased region" description="Basic and acidic residues" evidence="8">
    <location>
        <begin position="59"/>
        <end position="96"/>
    </location>
</feature>
<organism evidence="10 11">
    <name type="scientific">Desulfosporosinus acididurans</name>
    <dbReference type="NCBI Taxonomy" id="476652"/>
    <lineage>
        <taxon>Bacteria</taxon>
        <taxon>Bacillati</taxon>
        <taxon>Bacillota</taxon>
        <taxon>Clostridia</taxon>
        <taxon>Eubacteriales</taxon>
        <taxon>Desulfitobacteriaceae</taxon>
        <taxon>Desulfosporosinus</taxon>
    </lineage>
</organism>